<organism evidence="2 3">
    <name type="scientific">Parafrankia soli</name>
    <dbReference type="NCBI Taxonomy" id="2599596"/>
    <lineage>
        <taxon>Bacteria</taxon>
        <taxon>Bacillati</taxon>
        <taxon>Actinomycetota</taxon>
        <taxon>Actinomycetes</taxon>
        <taxon>Frankiales</taxon>
        <taxon>Frankiaceae</taxon>
        <taxon>Parafrankia</taxon>
    </lineage>
</organism>
<evidence type="ECO:0000313" key="3">
    <source>
        <dbReference type="Proteomes" id="UP000179769"/>
    </source>
</evidence>
<dbReference type="EMBL" id="MAXA01000224">
    <property type="protein sequence ID" value="OHV27330.1"/>
    <property type="molecule type" value="Genomic_DNA"/>
</dbReference>
<name>A0A1S1Q043_9ACTN</name>
<dbReference type="PANTHER" id="PTHR36456">
    <property type="entry name" value="UPF0232 PROTEIN SCO3875"/>
    <property type="match status" value="1"/>
</dbReference>
<gene>
    <name evidence="2" type="ORF">BBK14_05285</name>
</gene>
<reference evidence="3" key="1">
    <citation type="submission" date="2016-07" db="EMBL/GenBank/DDBJ databases">
        <title>Frankia sp. NRRL B-16219 Genome sequencing.</title>
        <authorList>
            <person name="Ghodhbane-Gtari F."/>
            <person name="Swanson E."/>
            <person name="Gueddou A."/>
            <person name="Louati M."/>
            <person name="Nouioui I."/>
            <person name="Hezbri K."/>
            <person name="Abebe-Akele F."/>
            <person name="Simpson S."/>
            <person name="Morris K."/>
            <person name="Thomas K."/>
            <person name="Gtari M."/>
            <person name="Tisa L.S."/>
        </authorList>
    </citation>
    <scope>NUCLEOTIDE SEQUENCE [LARGE SCALE GENOMIC DNA]</scope>
    <source>
        <strain evidence="3">NRRL B-16219</strain>
    </source>
</reference>
<protein>
    <recommendedName>
        <fullName evidence="4">RNA-binding protein</fullName>
    </recommendedName>
</protein>
<dbReference type="PANTHER" id="PTHR36456:SF1">
    <property type="entry name" value="UPF0232 PROTEIN SCO3875"/>
    <property type="match status" value="1"/>
</dbReference>
<accession>A0A1S1Q043</accession>
<feature type="compositionally biased region" description="Basic and acidic residues" evidence="1">
    <location>
        <begin position="1"/>
        <end position="11"/>
    </location>
</feature>
<evidence type="ECO:0000313" key="2">
    <source>
        <dbReference type="EMBL" id="OHV27330.1"/>
    </source>
</evidence>
<keyword evidence="3" id="KW-1185">Reference proteome</keyword>
<dbReference type="Pfam" id="PF05258">
    <property type="entry name" value="DciA"/>
    <property type="match status" value="1"/>
</dbReference>
<feature type="region of interest" description="Disordered" evidence="1">
    <location>
        <begin position="1"/>
        <end position="57"/>
    </location>
</feature>
<sequence>MLARAKQDARARGTTRPGGGAGDGSGGAAGRRRRDDSGDPPARQRLPGIAAPGREWRTPMNFGSAVARLVAERGWQTRATDASVLARWDVLVGPNIAAHCSPVSLRDGELELVAESTAWATQLRMLSRQILGILRKELGPHVVRRITVRGPAAPSWNHGGMYASGGRGPRDTYG</sequence>
<dbReference type="Proteomes" id="UP000179769">
    <property type="component" value="Unassembled WGS sequence"/>
</dbReference>
<dbReference type="AlphaFoldDB" id="A0A1S1Q043"/>
<dbReference type="InterPro" id="IPR007922">
    <property type="entry name" value="DciA-like"/>
</dbReference>
<proteinExistence type="predicted"/>
<comment type="caution">
    <text evidence="2">The sequence shown here is derived from an EMBL/GenBank/DDBJ whole genome shotgun (WGS) entry which is preliminary data.</text>
</comment>
<dbReference type="OrthoDB" id="5516926at2"/>
<feature type="compositionally biased region" description="Gly residues" evidence="1">
    <location>
        <begin position="16"/>
        <end position="29"/>
    </location>
</feature>
<evidence type="ECO:0008006" key="4">
    <source>
        <dbReference type="Google" id="ProtNLM"/>
    </source>
</evidence>
<evidence type="ECO:0000256" key="1">
    <source>
        <dbReference type="SAM" id="MobiDB-lite"/>
    </source>
</evidence>